<sequence length="329" mass="38344">MDPKKKYEILMEGQTEGISDTCRRYDISRTLYYRWLSRYKASGMKGLQPGRQHLTPSNITPKETEDKILTHIRNHPEYGPREISYLLENHGIKVSESCVYNIMRRNGLSTREKRIRSARKKTAQPLFTLPPLHELKSGECMHFFLTPCASHESSDMVYAYTLMDYRSKIACTRLYSQLSASCFMDLLTAAAIPVAHSLNFCPRYLCFHDGLEMSAKSRQGFSLDIQEILQSSGFDMTLFFLEEDHPLQENFRGQKQEYQRSCLSSMMPLFLSEEPLDRIKLHLQREIRNYNIHQKSDYNGLLLSPTEYHAHVTGESLILPLWAYIDRIY</sequence>
<dbReference type="Gene3D" id="1.10.10.10">
    <property type="entry name" value="Winged helix-like DNA-binding domain superfamily/Winged helix DNA-binding domain"/>
    <property type="match status" value="1"/>
</dbReference>
<comment type="caution">
    <text evidence="1">The sequence shown here is derived from an EMBL/GenBank/DDBJ whole genome shotgun (WGS) entry which is preliminary data.</text>
</comment>
<dbReference type="InterPro" id="IPR009057">
    <property type="entry name" value="Homeodomain-like_sf"/>
</dbReference>
<gene>
    <name evidence="1" type="ORF">J3A84_13655</name>
</gene>
<proteinExistence type="predicted"/>
<dbReference type="InterPro" id="IPR036388">
    <property type="entry name" value="WH-like_DNA-bd_sf"/>
</dbReference>
<accession>A0A939HEY7</accession>
<dbReference type="Pfam" id="PF13565">
    <property type="entry name" value="HTH_32"/>
    <property type="match status" value="1"/>
</dbReference>
<keyword evidence="2" id="KW-1185">Reference proteome</keyword>
<evidence type="ECO:0000313" key="2">
    <source>
        <dbReference type="Proteomes" id="UP000664218"/>
    </source>
</evidence>
<protein>
    <submittedName>
        <fullName evidence="1">Helix-turn-helix domain containing protein</fullName>
    </submittedName>
</protein>
<dbReference type="Proteomes" id="UP000664218">
    <property type="component" value="Unassembled WGS sequence"/>
</dbReference>
<dbReference type="RefSeq" id="WP_207600599.1">
    <property type="nucleotide sequence ID" value="NZ_JAFNJU010000011.1"/>
</dbReference>
<reference evidence="1" key="1">
    <citation type="submission" date="2021-03" db="EMBL/GenBank/DDBJ databases">
        <title>Proteiniclasticum marinus sp. nov., isolated from tidal flat sediment.</title>
        <authorList>
            <person name="Namirimu T."/>
            <person name="Yang J.-A."/>
            <person name="Yang S.-H."/>
            <person name="Kim Y.-J."/>
            <person name="Kwon K.K."/>
        </authorList>
    </citation>
    <scope>NUCLEOTIDE SEQUENCE</scope>
    <source>
        <strain evidence="1">SCR006</strain>
    </source>
</reference>
<name>A0A939HEY7_9CLOT</name>
<dbReference type="AlphaFoldDB" id="A0A939HEY7"/>
<dbReference type="EMBL" id="JAFNJU010000011">
    <property type="protein sequence ID" value="MBO1266078.1"/>
    <property type="molecule type" value="Genomic_DNA"/>
</dbReference>
<organism evidence="1 2">
    <name type="scientific">Proteiniclasticum aestuarii</name>
    <dbReference type="NCBI Taxonomy" id="2817862"/>
    <lineage>
        <taxon>Bacteria</taxon>
        <taxon>Bacillati</taxon>
        <taxon>Bacillota</taxon>
        <taxon>Clostridia</taxon>
        <taxon>Eubacteriales</taxon>
        <taxon>Clostridiaceae</taxon>
        <taxon>Proteiniclasticum</taxon>
    </lineage>
</organism>
<dbReference type="SUPFAM" id="SSF46689">
    <property type="entry name" value="Homeodomain-like"/>
    <property type="match status" value="1"/>
</dbReference>
<evidence type="ECO:0000313" key="1">
    <source>
        <dbReference type="EMBL" id="MBO1266078.1"/>
    </source>
</evidence>